<dbReference type="InterPro" id="IPR036465">
    <property type="entry name" value="vWFA_dom_sf"/>
</dbReference>
<protein>
    <submittedName>
        <fullName evidence="7">Nicotinic receptor-associated protein 1,Protein BONZAI 1,Protein BONZAI 2,Copine-5,Copine-8,Copine-1,Copine-2,Copine-A,Copine-4,Cop ine-9,Copine-7,Copine-6,Protein BONZAI 3,Copine-3</fullName>
    </submittedName>
</protein>
<keyword evidence="2" id="KW-0479">Metal-binding</keyword>
<dbReference type="InterPro" id="IPR035892">
    <property type="entry name" value="C2_domain_sf"/>
</dbReference>
<name>A0A8S3V7M3_MYTED</name>
<keyword evidence="7" id="KW-0675">Receptor</keyword>
<dbReference type="SUPFAM" id="SSF53300">
    <property type="entry name" value="vWA-like"/>
    <property type="match status" value="1"/>
</dbReference>
<evidence type="ECO:0000313" key="7">
    <source>
        <dbReference type="EMBL" id="CAG2254101.1"/>
    </source>
</evidence>
<evidence type="ECO:0000313" key="8">
    <source>
        <dbReference type="Proteomes" id="UP000683360"/>
    </source>
</evidence>
<dbReference type="PANTHER" id="PTHR10857">
    <property type="entry name" value="COPINE"/>
    <property type="match status" value="1"/>
</dbReference>
<evidence type="ECO:0000256" key="1">
    <source>
        <dbReference type="ARBA" id="ARBA00009048"/>
    </source>
</evidence>
<dbReference type="GO" id="GO:0005886">
    <property type="term" value="C:plasma membrane"/>
    <property type="evidence" value="ECO:0007669"/>
    <property type="project" value="TreeGrafter"/>
</dbReference>
<comment type="similarity">
    <text evidence="1">Belongs to the copine family.</text>
</comment>
<feature type="domain" description="C2" evidence="5">
    <location>
        <begin position="1"/>
        <end position="126"/>
    </location>
</feature>
<reference evidence="7" key="1">
    <citation type="submission" date="2021-03" db="EMBL/GenBank/DDBJ databases">
        <authorList>
            <person name="Bekaert M."/>
        </authorList>
    </citation>
    <scope>NUCLEOTIDE SEQUENCE</scope>
</reference>
<dbReference type="FunFam" id="2.60.40.150:FF:000013">
    <property type="entry name" value="copine-9 isoform X1"/>
    <property type="match status" value="1"/>
</dbReference>
<keyword evidence="3" id="KW-0677">Repeat</keyword>
<proteinExistence type="inferred from homology"/>
<evidence type="ECO:0000256" key="4">
    <source>
        <dbReference type="ARBA" id="ARBA00022837"/>
    </source>
</evidence>
<dbReference type="SMART" id="SM00239">
    <property type="entry name" value="C2"/>
    <property type="match status" value="2"/>
</dbReference>
<comment type="caution">
    <text evidence="7">The sequence shown here is derived from an EMBL/GenBank/DDBJ whole genome shotgun (WGS) entry which is preliminary data.</text>
</comment>
<dbReference type="Pfam" id="PF07002">
    <property type="entry name" value="Copine"/>
    <property type="match status" value="1"/>
</dbReference>
<dbReference type="EMBL" id="CAJPWZ010003219">
    <property type="protein sequence ID" value="CAG2254101.1"/>
    <property type="molecule type" value="Genomic_DNA"/>
</dbReference>
<dbReference type="GO" id="GO:0005544">
    <property type="term" value="F:calcium-dependent phospholipid binding"/>
    <property type="evidence" value="ECO:0007669"/>
    <property type="project" value="InterPro"/>
</dbReference>
<sequence length="562" mass="62822">MAENTFQPGTGVAPATLVELSISCRHLIDSDVFSKSDPIGVLFEMDSANKQYRELGRTEIIWNNLNPDFVKKFVMHYYFEQSQKLKFEIYDVDSKSADLSKHDFLGRMECTLGEIVASGTRYTRRLLGPKKNSGTIIVGVEELSSCKEQGNFQFRASKLDKKDFFGKSDPFLTFSRANEDSSFTVVHRTEVIKKTLNPTWKPFTISVRALCNGDYDRSIKVECYDWDADGGHDFIGEFQTTLRELSRGPSQQNIFECINGKKRDKKLKKGKSYTNSGVIELMSCKMEKVYTFLDYVRGGTQLNCSFAVDFTASNGDPKSPSSLHYMNPYRPNAYQTALRSVGEIIKDYDSDKLFPVLGFGARLPPDGVVSHEFALNGNPNNPYCTGIEGVLEAYNKALHSIQLYGPTNFAPVINHVSRFAEAKTGGTDYFILLIVTDGIITDMPQTCEAIVHAASLPMSIIIVGVGDADFEAMDVLDGDDVRLSSRGKHAERDIVQFVPMRNFTGRQGDNPATLQAMLAKEVLEEIPDQFLSYMKTRNIKPKPPLQRQLTISSVTSLPASEQ</sequence>
<dbReference type="CDD" id="cd01459">
    <property type="entry name" value="vWA_copine_like"/>
    <property type="match status" value="1"/>
</dbReference>
<dbReference type="Proteomes" id="UP000683360">
    <property type="component" value="Unassembled WGS sequence"/>
</dbReference>
<dbReference type="PROSITE" id="PS50004">
    <property type="entry name" value="C2"/>
    <property type="match status" value="2"/>
</dbReference>
<dbReference type="GO" id="GO:0071277">
    <property type="term" value="P:cellular response to calcium ion"/>
    <property type="evidence" value="ECO:0007669"/>
    <property type="project" value="TreeGrafter"/>
</dbReference>
<feature type="domain" description="C2" evidence="5">
    <location>
        <begin position="132"/>
        <end position="255"/>
    </location>
</feature>
<dbReference type="PANTHER" id="PTHR10857:SF106">
    <property type="entry name" value="C2 DOMAIN-CONTAINING PROTEIN"/>
    <property type="match status" value="1"/>
</dbReference>
<dbReference type="SUPFAM" id="SSF49562">
    <property type="entry name" value="C2 domain (Calcium/lipid-binding domain, CaLB)"/>
    <property type="match status" value="2"/>
</dbReference>
<organism evidence="7 8">
    <name type="scientific">Mytilus edulis</name>
    <name type="common">Blue mussel</name>
    <dbReference type="NCBI Taxonomy" id="6550"/>
    <lineage>
        <taxon>Eukaryota</taxon>
        <taxon>Metazoa</taxon>
        <taxon>Spiralia</taxon>
        <taxon>Lophotrochozoa</taxon>
        <taxon>Mollusca</taxon>
        <taxon>Bivalvia</taxon>
        <taxon>Autobranchia</taxon>
        <taxon>Pteriomorphia</taxon>
        <taxon>Mytilida</taxon>
        <taxon>Mytiloidea</taxon>
        <taxon>Mytilidae</taxon>
        <taxon>Mytilinae</taxon>
        <taxon>Mytilus</taxon>
    </lineage>
</organism>
<dbReference type="CDD" id="cd04047">
    <property type="entry name" value="C2B_Copine"/>
    <property type="match status" value="1"/>
</dbReference>
<dbReference type="Pfam" id="PF00168">
    <property type="entry name" value="C2"/>
    <property type="match status" value="2"/>
</dbReference>
<dbReference type="CDD" id="cd04048">
    <property type="entry name" value="C2A_Copine"/>
    <property type="match status" value="1"/>
</dbReference>
<keyword evidence="8" id="KW-1185">Reference proteome</keyword>
<dbReference type="FunFam" id="2.60.40.150:FF:000099">
    <property type="entry name" value="Copine 3"/>
    <property type="match status" value="1"/>
</dbReference>
<dbReference type="GO" id="GO:0046872">
    <property type="term" value="F:metal ion binding"/>
    <property type="evidence" value="ECO:0007669"/>
    <property type="project" value="UniProtKB-KW"/>
</dbReference>
<dbReference type="AlphaFoldDB" id="A0A8S3V7M3"/>
<dbReference type="OrthoDB" id="5855668at2759"/>
<dbReference type="InterPro" id="IPR002035">
    <property type="entry name" value="VWF_A"/>
</dbReference>
<dbReference type="PROSITE" id="PS50234">
    <property type="entry name" value="VWFA"/>
    <property type="match status" value="1"/>
</dbReference>
<gene>
    <name evidence="7" type="ORF">MEDL_65607</name>
</gene>
<feature type="domain" description="VWFA" evidence="6">
    <location>
        <begin position="303"/>
        <end position="526"/>
    </location>
</feature>
<dbReference type="InterPro" id="IPR045052">
    <property type="entry name" value="Copine"/>
</dbReference>
<evidence type="ECO:0000259" key="6">
    <source>
        <dbReference type="PROSITE" id="PS50234"/>
    </source>
</evidence>
<dbReference type="InterPro" id="IPR000008">
    <property type="entry name" value="C2_dom"/>
</dbReference>
<dbReference type="InterPro" id="IPR037768">
    <property type="entry name" value="C2B_Copine"/>
</dbReference>
<accession>A0A8S3V7M3</accession>
<evidence type="ECO:0000256" key="2">
    <source>
        <dbReference type="ARBA" id="ARBA00022723"/>
    </source>
</evidence>
<keyword evidence="4" id="KW-0106">Calcium</keyword>
<dbReference type="InterPro" id="IPR010734">
    <property type="entry name" value="Copine_C"/>
</dbReference>
<dbReference type="SMART" id="SM00327">
    <property type="entry name" value="VWA"/>
    <property type="match status" value="1"/>
</dbReference>
<evidence type="ECO:0000259" key="5">
    <source>
        <dbReference type="PROSITE" id="PS50004"/>
    </source>
</evidence>
<evidence type="ECO:0000256" key="3">
    <source>
        <dbReference type="ARBA" id="ARBA00022737"/>
    </source>
</evidence>
<dbReference type="Gene3D" id="2.60.40.150">
    <property type="entry name" value="C2 domain"/>
    <property type="match status" value="2"/>
</dbReference>